<keyword evidence="6 12" id="KW-1133">Transmembrane helix</keyword>
<dbReference type="Pfam" id="PF02600">
    <property type="entry name" value="DsbB"/>
    <property type="match status" value="1"/>
</dbReference>
<comment type="caution">
    <text evidence="14">The sequence shown here is derived from an EMBL/GenBank/DDBJ whole genome shotgun (WGS) entry which is preliminary data.</text>
</comment>
<keyword evidence="4 12" id="KW-0812">Transmembrane</keyword>
<proteinExistence type="inferred from homology"/>
<dbReference type="InterPro" id="IPR045266">
    <property type="entry name" value="DOH_DOMON"/>
</dbReference>
<keyword evidence="3" id="KW-0813">Transport</keyword>
<evidence type="ECO:0000313" key="14">
    <source>
        <dbReference type="EMBL" id="OGF53349.1"/>
    </source>
</evidence>
<feature type="transmembrane region" description="Helical" evidence="12">
    <location>
        <begin position="41"/>
        <end position="59"/>
    </location>
</feature>
<dbReference type="Pfam" id="PF03351">
    <property type="entry name" value="DOMON"/>
    <property type="match status" value="1"/>
</dbReference>
<dbReference type="Proteomes" id="UP000179157">
    <property type="component" value="Unassembled WGS sequence"/>
</dbReference>
<evidence type="ECO:0000256" key="3">
    <source>
        <dbReference type="ARBA" id="ARBA00022448"/>
    </source>
</evidence>
<evidence type="ECO:0000256" key="1">
    <source>
        <dbReference type="ARBA" id="ARBA00004141"/>
    </source>
</evidence>
<keyword evidence="9" id="KW-1015">Disulfide bond</keyword>
<feature type="transmembrane region" description="Helical" evidence="12">
    <location>
        <begin position="170"/>
        <end position="189"/>
    </location>
</feature>
<reference evidence="14 15" key="1">
    <citation type="journal article" date="2016" name="Nat. Commun.">
        <title>Thousands of microbial genomes shed light on interconnected biogeochemical processes in an aquifer system.</title>
        <authorList>
            <person name="Anantharaman K."/>
            <person name="Brown C.T."/>
            <person name="Hug L.A."/>
            <person name="Sharon I."/>
            <person name="Castelle C.J."/>
            <person name="Probst A.J."/>
            <person name="Thomas B.C."/>
            <person name="Singh A."/>
            <person name="Wilkins M.J."/>
            <person name="Karaoz U."/>
            <person name="Brodie E.L."/>
            <person name="Williams K.H."/>
            <person name="Hubbard S.S."/>
            <person name="Banfield J.F."/>
        </authorList>
    </citation>
    <scope>NUCLEOTIDE SEQUENCE [LARGE SCALE GENOMIC DNA]</scope>
    <source>
        <strain evidence="15">RBG_16_55_9</strain>
    </source>
</reference>
<dbReference type="InterPro" id="IPR003752">
    <property type="entry name" value="DiS_bond_form_DsbB/BdbC"/>
</dbReference>
<keyword evidence="8 12" id="KW-0472">Membrane</keyword>
<dbReference type="PANTHER" id="PTHR43469:SF1">
    <property type="entry name" value="SPBETA PROPHAGE-DERIVED DISULFIDE BOND FORMATION PROTEIN B"/>
    <property type="match status" value="1"/>
</dbReference>
<evidence type="ECO:0000256" key="6">
    <source>
        <dbReference type="ARBA" id="ARBA00022989"/>
    </source>
</evidence>
<dbReference type="CDD" id="cd09631">
    <property type="entry name" value="DOMON_DOH"/>
    <property type="match status" value="1"/>
</dbReference>
<comment type="similarity">
    <text evidence="2">Belongs to the DsbB family. BdbC subfamily.</text>
</comment>
<dbReference type="EMBL" id="MFGX01000105">
    <property type="protein sequence ID" value="OGF53349.1"/>
    <property type="molecule type" value="Genomic_DNA"/>
</dbReference>
<dbReference type="NCBIfam" id="NF002849">
    <property type="entry name" value="PRK03113.1"/>
    <property type="match status" value="1"/>
</dbReference>
<evidence type="ECO:0000256" key="7">
    <source>
        <dbReference type="ARBA" id="ARBA00023002"/>
    </source>
</evidence>
<keyword evidence="10" id="KW-0143">Chaperone</keyword>
<evidence type="ECO:0000313" key="15">
    <source>
        <dbReference type="Proteomes" id="UP000179157"/>
    </source>
</evidence>
<dbReference type="PANTHER" id="PTHR43469">
    <property type="entry name" value="DISULFIDE FORMATION PROTEIN-RELATED"/>
    <property type="match status" value="1"/>
</dbReference>
<evidence type="ECO:0000256" key="8">
    <source>
        <dbReference type="ARBA" id="ARBA00023136"/>
    </source>
</evidence>
<dbReference type="STRING" id="1817864.A2Z21_07890"/>
<evidence type="ECO:0000256" key="12">
    <source>
        <dbReference type="SAM" id="Phobius"/>
    </source>
</evidence>
<dbReference type="SUPFAM" id="SSF158442">
    <property type="entry name" value="DsbB-like"/>
    <property type="match status" value="1"/>
</dbReference>
<dbReference type="InterPro" id="IPR023380">
    <property type="entry name" value="DsbB-like_sf"/>
</dbReference>
<evidence type="ECO:0000256" key="4">
    <source>
        <dbReference type="ARBA" id="ARBA00022692"/>
    </source>
</evidence>
<comment type="subcellular location">
    <subcellularLocation>
        <location evidence="1">Membrane</location>
        <topology evidence="1">Multi-pass membrane protein</topology>
    </subcellularLocation>
</comment>
<dbReference type="GO" id="GO:0006457">
    <property type="term" value="P:protein folding"/>
    <property type="evidence" value="ECO:0007669"/>
    <property type="project" value="InterPro"/>
</dbReference>
<accession>A0A1F5UQE6</accession>
<dbReference type="Gene3D" id="1.20.1550.10">
    <property type="entry name" value="DsbB-like"/>
    <property type="match status" value="1"/>
</dbReference>
<evidence type="ECO:0000256" key="5">
    <source>
        <dbReference type="ARBA" id="ARBA00022982"/>
    </source>
</evidence>
<dbReference type="HAMAP" id="MF_00287">
    <property type="entry name" value="BdbC"/>
    <property type="match status" value="1"/>
</dbReference>
<feature type="transmembrane region" description="Helical" evidence="12">
    <location>
        <begin position="113"/>
        <end position="137"/>
    </location>
</feature>
<feature type="transmembrane region" description="Helical" evidence="12">
    <location>
        <begin position="66"/>
        <end position="85"/>
    </location>
</feature>
<keyword evidence="5" id="KW-0249">Electron transport</keyword>
<evidence type="ECO:0000259" key="13">
    <source>
        <dbReference type="PROSITE" id="PS50836"/>
    </source>
</evidence>
<feature type="domain" description="DOMON" evidence="13">
    <location>
        <begin position="235"/>
        <end position="317"/>
    </location>
</feature>
<dbReference type="PROSITE" id="PS50836">
    <property type="entry name" value="DOMON"/>
    <property type="match status" value="1"/>
</dbReference>
<dbReference type="InterPro" id="IPR012187">
    <property type="entry name" value="Disulphide_bond_form_BdbC"/>
</dbReference>
<evidence type="ECO:0000256" key="11">
    <source>
        <dbReference type="ARBA" id="ARBA00023284"/>
    </source>
</evidence>
<name>A0A1F5UQE6_FRAXR</name>
<keyword evidence="11" id="KW-0676">Redox-active center</keyword>
<dbReference type="InterPro" id="IPR005018">
    <property type="entry name" value="DOMON_domain"/>
</dbReference>
<evidence type="ECO:0000256" key="10">
    <source>
        <dbReference type="ARBA" id="ARBA00023186"/>
    </source>
</evidence>
<dbReference type="AlphaFoldDB" id="A0A1F5UQE6"/>
<evidence type="ECO:0000256" key="9">
    <source>
        <dbReference type="ARBA" id="ARBA00023157"/>
    </source>
</evidence>
<organism evidence="14 15">
    <name type="scientific">Fraserbacteria sp. (strain RBG_16_55_9)</name>
    <dbReference type="NCBI Taxonomy" id="1817864"/>
    <lineage>
        <taxon>Bacteria</taxon>
        <taxon>Candidatus Fraseribacteriota</taxon>
    </lineage>
</organism>
<sequence length="317" mass="35476">MLQKLFMEYGLYFAWLVSMVATGGSLYFSEVMEFIPCALCWYQRIFMYPLVLILGIASFRNDQRIATYVLPPSIIGLSIAFYHYFLVEQKLLGELESPLCQVGVPCDSKYIEWLGFITIPFMSLIAFTLITIFMVYVRRASQAAPESLVSPVGDERASNKEKDPVFKGSIKLPVIALLLAGAGTLALGFDLSRKYPGEPPTTWAVEQLTEIPGALQVDGLIQEGEYQNLLSSSRLKMNLYWSIRDDRIYCGLRAPTQGWIALGFNTEIPLMRGADIIIAYVKDGQLSLEDSYANSRTGHQMDIQQGGRDDILEKASS</sequence>
<protein>
    <recommendedName>
        <fullName evidence="13">DOMON domain-containing protein</fullName>
    </recommendedName>
</protein>
<evidence type="ECO:0000256" key="2">
    <source>
        <dbReference type="ARBA" id="ARBA00007602"/>
    </source>
</evidence>
<dbReference type="GO" id="GO:0016020">
    <property type="term" value="C:membrane"/>
    <property type="evidence" value="ECO:0007669"/>
    <property type="project" value="UniProtKB-SubCell"/>
</dbReference>
<keyword evidence="7" id="KW-0560">Oxidoreductase</keyword>
<feature type="non-terminal residue" evidence="14">
    <location>
        <position position="317"/>
    </location>
</feature>
<feature type="transmembrane region" description="Helical" evidence="12">
    <location>
        <begin position="12"/>
        <end position="29"/>
    </location>
</feature>
<gene>
    <name evidence="14" type="ORF">A2Z21_07890</name>
</gene>
<dbReference type="GO" id="GO:0015035">
    <property type="term" value="F:protein-disulfide reductase activity"/>
    <property type="evidence" value="ECO:0007669"/>
    <property type="project" value="InterPro"/>
</dbReference>